<dbReference type="GO" id="GO:0005524">
    <property type="term" value="F:ATP binding"/>
    <property type="evidence" value="ECO:0007669"/>
    <property type="project" value="UniProtKB-KW"/>
</dbReference>
<dbReference type="Gene3D" id="3.40.50.300">
    <property type="entry name" value="P-loop containing nucleotide triphosphate hydrolases"/>
    <property type="match status" value="1"/>
</dbReference>
<evidence type="ECO:0000256" key="6">
    <source>
        <dbReference type="ARBA" id="ARBA00022840"/>
    </source>
</evidence>
<dbReference type="CDD" id="cd03257">
    <property type="entry name" value="ABC_NikE_OppD_transporters"/>
    <property type="match status" value="1"/>
</dbReference>
<dbReference type="PANTHER" id="PTHR43297:SF2">
    <property type="entry name" value="DIPEPTIDE TRANSPORT ATP-BINDING PROTEIN DPPD"/>
    <property type="match status" value="1"/>
</dbReference>
<evidence type="ECO:0000256" key="3">
    <source>
        <dbReference type="ARBA" id="ARBA00022448"/>
    </source>
</evidence>
<evidence type="ECO:0000313" key="11">
    <source>
        <dbReference type="Proteomes" id="UP001597114"/>
    </source>
</evidence>
<feature type="region of interest" description="Disordered" evidence="8">
    <location>
        <begin position="348"/>
        <end position="367"/>
    </location>
</feature>
<dbReference type="InterPro" id="IPR027417">
    <property type="entry name" value="P-loop_NTPase"/>
</dbReference>
<dbReference type="Pfam" id="PF08352">
    <property type="entry name" value="oligo_HPY"/>
    <property type="match status" value="1"/>
</dbReference>
<evidence type="ECO:0000256" key="8">
    <source>
        <dbReference type="SAM" id="MobiDB-lite"/>
    </source>
</evidence>
<evidence type="ECO:0000256" key="4">
    <source>
        <dbReference type="ARBA" id="ARBA00022475"/>
    </source>
</evidence>
<reference evidence="11" key="1">
    <citation type="journal article" date="2019" name="Int. J. Syst. Evol. Microbiol.">
        <title>The Global Catalogue of Microorganisms (GCM) 10K type strain sequencing project: providing services to taxonomists for standard genome sequencing and annotation.</title>
        <authorList>
            <consortium name="The Broad Institute Genomics Platform"/>
            <consortium name="The Broad Institute Genome Sequencing Center for Infectious Disease"/>
            <person name="Wu L."/>
            <person name="Ma J."/>
        </authorList>
    </citation>
    <scope>NUCLEOTIDE SEQUENCE [LARGE SCALE GENOMIC DNA]</scope>
    <source>
        <strain evidence="11">CCM 7043</strain>
    </source>
</reference>
<comment type="subcellular location">
    <subcellularLocation>
        <location evidence="1">Cell membrane</location>
        <topology evidence="1">Peripheral membrane protein</topology>
    </subcellularLocation>
</comment>
<evidence type="ECO:0000256" key="1">
    <source>
        <dbReference type="ARBA" id="ARBA00004202"/>
    </source>
</evidence>
<name>A0ABW4F8F9_9PSEU</name>
<dbReference type="InterPro" id="IPR017871">
    <property type="entry name" value="ABC_transporter-like_CS"/>
</dbReference>
<dbReference type="InterPro" id="IPR003439">
    <property type="entry name" value="ABC_transporter-like_ATP-bd"/>
</dbReference>
<dbReference type="RefSeq" id="WP_379659350.1">
    <property type="nucleotide sequence ID" value="NZ_JBHUCO010000049.1"/>
</dbReference>
<proteinExistence type="inferred from homology"/>
<dbReference type="PROSITE" id="PS50893">
    <property type="entry name" value="ABC_TRANSPORTER_2"/>
    <property type="match status" value="1"/>
</dbReference>
<gene>
    <name evidence="10" type="ORF">ACFSJD_35155</name>
</gene>
<evidence type="ECO:0000313" key="10">
    <source>
        <dbReference type="EMBL" id="MFD1522774.1"/>
    </source>
</evidence>
<evidence type="ECO:0000256" key="7">
    <source>
        <dbReference type="ARBA" id="ARBA00023136"/>
    </source>
</evidence>
<comment type="caution">
    <text evidence="10">The sequence shown here is derived from an EMBL/GenBank/DDBJ whole genome shotgun (WGS) entry which is preliminary data.</text>
</comment>
<dbReference type="SUPFAM" id="SSF52540">
    <property type="entry name" value="P-loop containing nucleoside triphosphate hydrolases"/>
    <property type="match status" value="1"/>
</dbReference>
<keyword evidence="5" id="KW-0547">Nucleotide-binding</keyword>
<keyword evidence="4" id="KW-1003">Cell membrane</keyword>
<dbReference type="PROSITE" id="PS00211">
    <property type="entry name" value="ABC_TRANSPORTER_1"/>
    <property type="match status" value="1"/>
</dbReference>
<dbReference type="SMART" id="SM00382">
    <property type="entry name" value="AAA"/>
    <property type="match status" value="1"/>
</dbReference>
<evidence type="ECO:0000256" key="2">
    <source>
        <dbReference type="ARBA" id="ARBA00005417"/>
    </source>
</evidence>
<dbReference type="InterPro" id="IPR013563">
    <property type="entry name" value="Oligopep_ABC_C"/>
</dbReference>
<dbReference type="Pfam" id="PF00005">
    <property type="entry name" value="ABC_tran"/>
    <property type="match status" value="1"/>
</dbReference>
<evidence type="ECO:0000256" key="5">
    <source>
        <dbReference type="ARBA" id="ARBA00022741"/>
    </source>
</evidence>
<comment type="similarity">
    <text evidence="2">Belongs to the ABC transporter superfamily.</text>
</comment>
<accession>A0ABW4F8F9</accession>
<dbReference type="PANTHER" id="PTHR43297">
    <property type="entry name" value="OLIGOPEPTIDE TRANSPORT ATP-BINDING PROTEIN APPD"/>
    <property type="match status" value="1"/>
</dbReference>
<organism evidence="10 11">
    <name type="scientific">Pseudonocardia yunnanensis</name>
    <dbReference type="NCBI Taxonomy" id="58107"/>
    <lineage>
        <taxon>Bacteria</taxon>
        <taxon>Bacillati</taxon>
        <taxon>Actinomycetota</taxon>
        <taxon>Actinomycetes</taxon>
        <taxon>Pseudonocardiales</taxon>
        <taxon>Pseudonocardiaceae</taxon>
        <taxon>Pseudonocardia</taxon>
    </lineage>
</organism>
<feature type="domain" description="ABC transporter" evidence="9">
    <location>
        <begin position="23"/>
        <end position="274"/>
    </location>
</feature>
<evidence type="ECO:0000259" key="9">
    <source>
        <dbReference type="PROSITE" id="PS50893"/>
    </source>
</evidence>
<keyword evidence="3" id="KW-0813">Transport</keyword>
<protein>
    <submittedName>
        <fullName evidence="10">ABC transporter ATP-binding protein</fullName>
    </submittedName>
</protein>
<dbReference type="InterPro" id="IPR050388">
    <property type="entry name" value="ABC_Ni/Peptide_Import"/>
</dbReference>
<dbReference type="Proteomes" id="UP001597114">
    <property type="component" value="Unassembled WGS sequence"/>
</dbReference>
<keyword evidence="6 10" id="KW-0067">ATP-binding</keyword>
<keyword evidence="11" id="KW-1185">Reference proteome</keyword>
<dbReference type="NCBIfam" id="TIGR01727">
    <property type="entry name" value="oligo_HPY"/>
    <property type="match status" value="1"/>
</dbReference>
<dbReference type="EMBL" id="JBHUCO010000049">
    <property type="protein sequence ID" value="MFD1522774.1"/>
    <property type="molecule type" value="Genomic_DNA"/>
</dbReference>
<sequence length="410" mass="42468">MTMIDSDVLADPGLPPGPGDALLEVSDLDVSFPGEDGRVSAVRGISYRVAPGEVLGIVGESGSGKSVSSLAVMGLLPPSAKISGSIRLRGQELLGLSDTELSRIRGRKIAMVFQDPLSALTPVYTVGDQIAEALLVHGGRSMTAKAAAKRSVELLDLVGIPNAAERMKSFPHEFSGGMRQRAVIAMAIANDPDLIIADEPTTALDVTVQAQVLEVLKTAQEVTGAGIVLITHDLGVVAGTADRVVVMYAGKAVETGTVDEIFAAPRMPYTLGLLGSIPRLDVGRGQPLVPIEGQPPSLVSLPPGCPFGPRCPLHVDACDQAEPELLVAPGATGDHRAACIRTAELAEADAEGGEPPRCSTPTSSRARWPTPCHGPTAMWCWAYRSWSSTIRSVPAGSSGAPSAPCAPSTA</sequence>
<keyword evidence="7" id="KW-0472">Membrane</keyword>
<dbReference type="InterPro" id="IPR003593">
    <property type="entry name" value="AAA+_ATPase"/>
</dbReference>